<dbReference type="STRING" id="1547283.A9C19_09080"/>
<feature type="domain" description="HD" evidence="1">
    <location>
        <begin position="139"/>
        <end position="262"/>
    </location>
</feature>
<dbReference type="NCBIfam" id="TIGR00277">
    <property type="entry name" value="HDIG"/>
    <property type="match status" value="1"/>
</dbReference>
<dbReference type="PANTHER" id="PTHR43155:SF2">
    <property type="entry name" value="CYCLIC DI-GMP PHOSPHODIESTERASE PA4108"/>
    <property type="match status" value="1"/>
</dbReference>
<dbReference type="Proteomes" id="UP000181936">
    <property type="component" value="Chromosome"/>
</dbReference>
<dbReference type="InterPro" id="IPR006675">
    <property type="entry name" value="HDIG_dom"/>
</dbReference>
<dbReference type="SUPFAM" id="SSF109604">
    <property type="entry name" value="HD-domain/PDEase-like"/>
    <property type="match status" value="1"/>
</dbReference>
<name>A0A1L3MRB2_9BACI</name>
<dbReference type="EMBL" id="CP016020">
    <property type="protein sequence ID" value="APH04889.1"/>
    <property type="molecule type" value="Genomic_DNA"/>
</dbReference>
<dbReference type="InterPro" id="IPR037522">
    <property type="entry name" value="HD_GYP_dom"/>
</dbReference>
<dbReference type="InterPro" id="IPR006674">
    <property type="entry name" value="HD_domain"/>
</dbReference>
<reference evidence="3 4" key="1">
    <citation type="journal article" date="2016" name="Sci. Rep.">
        <title>Complete genome sequence and transcriptomic analysis of a novel marine strain Bacillus weihaiensis reveals the mechanism of brown algae degradation.</title>
        <authorList>
            <person name="Zhu Y."/>
            <person name="Chen P."/>
            <person name="Bao Y."/>
            <person name="Men Y."/>
            <person name="Zeng Y."/>
            <person name="Yang J."/>
            <person name="Sun J."/>
            <person name="Sun Y."/>
        </authorList>
    </citation>
    <scope>NUCLEOTIDE SEQUENCE [LARGE SCALE GENOMIC DNA]</scope>
    <source>
        <strain evidence="3 4">Alg07</strain>
    </source>
</reference>
<dbReference type="AlphaFoldDB" id="A0A1L3MRB2"/>
<dbReference type="Pfam" id="PF13487">
    <property type="entry name" value="HD_5"/>
    <property type="match status" value="1"/>
</dbReference>
<dbReference type="SMART" id="SM00471">
    <property type="entry name" value="HDc"/>
    <property type="match status" value="1"/>
</dbReference>
<organism evidence="3 4">
    <name type="scientific">Bacillus weihaiensis</name>
    <dbReference type="NCBI Taxonomy" id="1547283"/>
    <lineage>
        <taxon>Bacteria</taxon>
        <taxon>Bacillati</taxon>
        <taxon>Bacillota</taxon>
        <taxon>Bacilli</taxon>
        <taxon>Bacillales</taxon>
        <taxon>Bacillaceae</taxon>
        <taxon>Bacillus</taxon>
    </lineage>
</organism>
<evidence type="ECO:0000259" key="1">
    <source>
        <dbReference type="PROSITE" id="PS51831"/>
    </source>
</evidence>
<evidence type="ECO:0000259" key="2">
    <source>
        <dbReference type="PROSITE" id="PS51832"/>
    </source>
</evidence>
<dbReference type="PROSITE" id="PS51832">
    <property type="entry name" value="HD_GYP"/>
    <property type="match status" value="1"/>
</dbReference>
<dbReference type="PROSITE" id="PS51831">
    <property type="entry name" value="HD"/>
    <property type="match status" value="1"/>
</dbReference>
<protein>
    <submittedName>
        <fullName evidence="3">Uncharacterized protein</fullName>
    </submittedName>
</protein>
<dbReference type="RefSeq" id="WP_072579684.1">
    <property type="nucleotide sequence ID" value="NZ_CP016020.1"/>
</dbReference>
<sequence length="368" mass="41307">MRLVRIDRCESGIKLGKSIYSENGKILLAKGTELTNSFMKRLQNLGIHTIYIEDRESEGIDVVDSIPPELLNEATNVITEGLNSMSDGHSIKPTVQGMMKTEKVIKSFQSIFKDLLASLTENRTVLNLLATTKIHENHVYTHSLNVTIYACQLALENKLPQKQIEEIGLGALLHDLGKIFVKPEVLNKPDKLTNSEFELMKSHSELGFDILRKVPTIPLVVAHCALQHHERLDGKGYPRGIREKDIHPYAKILSVADVFDAVTSHRIYRNAMLPHQGMELLYSGSGTQFDIRQVELFKKCIAIYPQGLTVTLNDGRVGIVSKYHFHSVGRPIIRIIRDEENQPVTPYEVDLSVNGNLTVEIVKADALL</sequence>
<dbReference type="OrthoDB" id="9759601at2"/>
<evidence type="ECO:0000313" key="3">
    <source>
        <dbReference type="EMBL" id="APH04889.1"/>
    </source>
</evidence>
<keyword evidence="4" id="KW-1185">Reference proteome</keyword>
<evidence type="ECO:0000313" key="4">
    <source>
        <dbReference type="Proteomes" id="UP000181936"/>
    </source>
</evidence>
<dbReference type="PANTHER" id="PTHR43155">
    <property type="entry name" value="CYCLIC DI-GMP PHOSPHODIESTERASE PA4108-RELATED"/>
    <property type="match status" value="1"/>
</dbReference>
<dbReference type="Gene3D" id="1.10.3210.10">
    <property type="entry name" value="Hypothetical protein af1432"/>
    <property type="match status" value="1"/>
</dbReference>
<proteinExistence type="predicted"/>
<accession>A0A1L3MRB2</accession>
<gene>
    <name evidence="3" type="ORF">A9C19_09080</name>
</gene>
<dbReference type="InterPro" id="IPR003607">
    <property type="entry name" value="HD/PDEase_dom"/>
</dbReference>
<dbReference type="KEGG" id="bwh:A9C19_09080"/>
<feature type="domain" description="HD-GYP" evidence="2">
    <location>
        <begin position="117"/>
        <end position="313"/>
    </location>
</feature>
<dbReference type="CDD" id="cd00077">
    <property type="entry name" value="HDc"/>
    <property type="match status" value="1"/>
</dbReference>